<dbReference type="EMBL" id="CAFBQA010000129">
    <property type="protein sequence ID" value="CAB5042610.1"/>
    <property type="molecule type" value="Genomic_DNA"/>
</dbReference>
<dbReference type="InterPro" id="IPR051202">
    <property type="entry name" value="Peptidase_C40"/>
</dbReference>
<evidence type="ECO:0000313" key="8">
    <source>
        <dbReference type="EMBL" id="CAB4890061.1"/>
    </source>
</evidence>
<evidence type="ECO:0000313" key="7">
    <source>
        <dbReference type="EMBL" id="CAB4785327.1"/>
    </source>
</evidence>
<dbReference type="Gene3D" id="6.10.250.3150">
    <property type="match status" value="1"/>
</dbReference>
<dbReference type="Pfam" id="PF00877">
    <property type="entry name" value="NLPC_P60"/>
    <property type="match status" value="1"/>
</dbReference>
<dbReference type="PROSITE" id="PS51935">
    <property type="entry name" value="NLPC_P60"/>
    <property type="match status" value="1"/>
</dbReference>
<dbReference type="InterPro" id="IPR000064">
    <property type="entry name" value="NLP_P60_dom"/>
</dbReference>
<keyword evidence="4" id="KW-0788">Thiol protease</keyword>
<gene>
    <name evidence="6" type="ORF">UFOPK2593_00962</name>
    <name evidence="7" type="ORF">UFOPK2894_01458</name>
    <name evidence="8" type="ORF">UFOPK3492_00273</name>
    <name evidence="9" type="ORF">UFOPK4234_01542</name>
    <name evidence="10" type="ORF">UFOPK4295_00853</name>
</gene>
<evidence type="ECO:0000256" key="2">
    <source>
        <dbReference type="ARBA" id="ARBA00022670"/>
    </source>
</evidence>
<evidence type="ECO:0000313" key="9">
    <source>
        <dbReference type="EMBL" id="CAB5042610.1"/>
    </source>
</evidence>
<dbReference type="EMBL" id="CAEZZQ010000125">
    <property type="protein sequence ID" value="CAB4785327.1"/>
    <property type="molecule type" value="Genomic_DNA"/>
</dbReference>
<organism evidence="6">
    <name type="scientific">freshwater metagenome</name>
    <dbReference type="NCBI Taxonomy" id="449393"/>
    <lineage>
        <taxon>unclassified sequences</taxon>
        <taxon>metagenomes</taxon>
        <taxon>ecological metagenomes</taxon>
    </lineage>
</organism>
<dbReference type="EMBL" id="CAFBQF010000039">
    <property type="protein sequence ID" value="CAB5049890.1"/>
    <property type="molecule type" value="Genomic_DNA"/>
</dbReference>
<evidence type="ECO:0000256" key="3">
    <source>
        <dbReference type="ARBA" id="ARBA00022801"/>
    </source>
</evidence>
<keyword evidence="2" id="KW-0645">Protease</keyword>
<reference evidence="6" key="1">
    <citation type="submission" date="2020-05" db="EMBL/GenBank/DDBJ databases">
        <authorList>
            <person name="Chiriac C."/>
            <person name="Salcher M."/>
            <person name="Ghai R."/>
            <person name="Kavagutti S V."/>
        </authorList>
    </citation>
    <scope>NUCLEOTIDE SEQUENCE</scope>
</reference>
<evidence type="ECO:0000256" key="1">
    <source>
        <dbReference type="ARBA" id="ARBA00007074"/>
    </source>
</evidence>
<dbReference type="EMBL" id="CAEZXW010000060">
    <property type="protein sequence ID" value="CAB4707347.1"/>
    <property type="molecule type" value="Genomic_DNA"/>
</dbReference>
<dbReference type="AlphaFoldDB" id="A0A6J6Q883"/>
<name>A0A6J6Q883_9ZZZZ</name>
<dbReference type="GO" id="GO:0006508">
    <property type="term" value="P:proteolysis"/>
    <property type="evidence" value="ECO:0007669"/>
    <property type="project" value="UniProtKB-KW"/>
</dbReference>
<dbReference type="EMBL" id="CAFBMD010000010">
    <property type="protein sequence ID" value="CAB4890061.1"/>
    <property type="molecule type" value="Genomic_DNA"/>
</dbReference>
<evidence type="ECO:0000313" key="10">
    <source>
        <dbReference type="EMBL" id="CAB5049890.1"/>
    </source>
</evidence>
<dbReference type="PANTHER" id="PTHR47053">
    <property type="entry name" value="MUREIN DD-ENDOPEPTIDASE MEPH-RELATED"/>
    <property type="match status" value="1"/>
</dbReference>
<evidence type="ECO:0000256" key="4">
    <source>
        <dbReference type="ARBA" id="ARBA00022807"/>
    </source>
</evidence>
<feature type="domain" description="NlpC/P60" evidence="5">
    <location>
        <begin position="304"/>
        <end position="431"/>
    </location>
</feature>
<proteinExistence type="inferred from homology"/>
<dbReference type="Gene3D" id="3.90.1720.10">
    <property type="entry name" value="endopeptidase domain like (from Nostoc punctiforme)"/>
    <property type="match status" value="1"/>
</dbReference>
<accession>A0A6J6Q883</accession>
<dbReference type="PANTHER" id="PTHR47053:SF1">
    <property type="entry name" value="MUREIN DD-ENDOPEPTIDASE MEPH-RELATED"/>
    <property type="match status" value="1"/>
</dbReference>
<sequence length="431" mass="45793">MAGKSKGVGEVPFILKGYLFPSGVVLVSRRLPIFRVFLALSVVLAPVLITDVADAKTRKPTLQEIAAAKAKEVAKAKAAIAAKAKLDAAAARLKVLAAKAAAAKAILDREKAELQAAKDFSAVATRKTALAEAVVESANQQIGSIAAGAYKMGGGFTSLNSLLESDGPADLIDRLNTLGVVSNNTNLALSRLESARDAAVKAKVEADKARAAQASATEKVRVAKVTADVVKANQKKEVDSLMSVQNALAKQLASARNVRVTLEQQRKLAILEEQSANTAATTSGQARIWPDRGLTGRQTIRTTAEQRQVALNFAIKEVKSGKPYVWGAQGPNSYDCSGLVYAAYKNAGLTWTTWSRLNAALFFVATKRVPLAELQPGDLVFWSYNGSVQAIHHIAIYAGNNMVWEARNTRAGLKYSSIYGMDGLMPSGGRV</sequence>
<protein>
    <submittedName>
        <fullName evidence="6">Unannotated protein</fullName>
    </submittedName>
</protein>
<evidence type="ECO:0000259" key="5">
    <source>
        <dbReference type="PROSITE" id="PS51935"/>
    </source>
</evidence>
<dbReference type="SUPFAM" id="SSF54001">
    <property type="entry name" value="Cysteine proteinases"/>
    <property type="match status" value="1"/>
</dbReference>
<evidence type="ECO:0000313" key="6">
    <source>
        <dbReference type="EMBL" id="CAB4707347.1"/>
    </source>
</evidence>
<dbReference type="InterPro" id="IPR038765">
    <property type="entry name" value="Papain-like_cys_pep_sf"/>
</dbReference>
<comment type="similarity">
    <text evidence="1">Belongs to the peptidase C40 family.</text>
</comment>
<keyword evidence="3" id="KW-0378">Hydrolase</keyword>
<dbReference type="GO" id="GO:0008234">
    <property type="term" value="F:cysteine-type peptidase activity"/>
    <property type="evidence" value="ECO:0007669"/>
    <property type="project" value="UniProtKB-KW"/>
</dbReference>